<dbReference type="eggNOG" id="COG0083">
    <property type="taxonomic scope" value="Bacteria"/>
</dbReference>
<evidence type="ECO:0000256" key="8">
    <source>
        <dbReference type="ARBA" id="ARBA00022741"/>
    </source>
</evidence>
<dbReference type="Pfam" id="PF00288">
    <property type="entry name" value="GHMP_kinases_N"/>
    <property type="match status" value="1"/>
</dbReference>
<keyword evidence="6 13" id="KW-0808">Transferase</keyword>
<evidence type="ECO:0000259" key="14">
    <source>
        <dbReference type="Pfam" id="PF00288"/>
    </source>
</evidence>
<dbReference type="InterPro" id="IPR000870">
    <property type="entry name" value="Homoserine_kinase"/>
</dbReference>
<gene>
    <name evidence="13" type="primary">thrB</name>
    <name evidence="16" type="ORF">ALO_05478</name>
</gene>
<comment type="function">
    <text evidence="12 13">Catalyzes the ATP-dependent phosphorylation of L-homoserine to L-homoserine phosphate.</text>
</comment>
<keyword evidence="7 13" id="KW-0791">Threonine biosynthesis</keyword>
<dbReference type="InterPro" id="IPR013750">
    <property type="entry name" value="GHMP_kinase_C_dom"/>
</dbReference>
<evidence type="ECO:0000313" key="17">
    <source>
        <dbReference type="Proteomes" id="UP000003240"/>
    </source>
</evidence>
<evidence type="ECO:0000256" key="13">
    <source>
        <dbReference type="HAMAP-Rule" id="MF_00384"/>
    </source>
</evidence>
<organism evidence="16 17">
    <name type="scientific">Acetonema longum DSM 6540</name>
    <dbReference type="NCBI Taxonomy" id="1009370"/>
    <lineage>
        <taxon>Bacteria</taxon>
        <taxon>Bacillati</taxon>
        <taxon>Bacillota</taxon>
        <taxon>Negativicutes</taxon>
        <taxon>Acetonemataceae</taxon>
        <taxon>Acetonema</taxon>
    </lineage>
</organism>
<proteinExistence type="inferred from homology"/>
<feature type="binding site" evidence="13">
    <location>
        <begin position="90"/>
        <end position="100"/>
    </location>
    <ligand>
        <name>ATP</name>
        <dbReference type="ChEBI" id="CHEBI:30616"/>
    </ligand>
</feature>
<keyword evidence="17" id="KW-1185">Reference proteome</keyword>
<evidence type="ECO:0000256" key="2">
    <source>
        <dbReference type="ARBA" id="ARBA00007370"/>
    </source>
</evidence>
<evidence type="ECO:0000256" key="6">
    <source>
        <dbReference type="ARBA" id="ARBA00022679"/>
    </source>
</evidence>
<dbReference type="InterPro" id="IPR014721">
    <property type="entry name" value="Ribsml_uS5_D2-typ_fold_subgr"/>
</dbReference>
<evidence type="ECO:0000256" key="11">
    <source>
        <dbReference type="ARBA" id="ARBA00049375"/>
    </source>
</evidence>
<dbReference type="UniPathway" id="UPA00050">
    <property type="reaction ID" value="UER00064"/>
</dbReference>
<name>F7NGB2_9FIRM</name>
<dbReference type="Proteomes" id="UP000003240">
    <property type="component" value="Unassembled WGS sequence"/>
</dbReference>
<dbReference type="AlphaFoldDB" id="F7NGB2"/>
<dbReference type="InterPro" id="IPR006203">
    <property type="entry name" value="GHMP_knse_ATP-bd_CS"/>
</dbReference>
<dbReference type="Gene3D" id="3.30.230.10">
    <property type="match status" value="1"/>
</dbReference>
<dbReference type="OrthoDB" id="9769912at2"/>
<evidence type="ECO:0000256" key="12">
    <source>
        <dbReference type="ARBA" id="ARBA00049954"/>
    </source>
</evidence>
<comment type="caution">
    <text evidence="16">The sequence shown here is derived from an EMBL/GenBank/DDBJ whole genome shotgun (WGS) entry which is preliminary data.</text>
</comment>
<comment type="pathway">
    <text evidence="1 13">Amino-acid biosynthesis; L-threonine biosynthesis; L-threonine from L-aspartate: step 4/5.</text>
</comment>
<evidence type="ECO:0000256" key="1">
    <source>
        <dbReference type="ARBA" id="ARBA00005015"/>
    </source>
</evidence>
<evidence type="ECO:0000256" key="7">
    <source>
        <dbReference type="ARBA" id="ARBA00022697"/>
    </source>
</evidence>
<feature type="domain" description="GHMP kinase N-terminal" evidence="14">
    <location>
        <begin position="61"/>
        <end position="143"/>
    </location>
</feature>
<dbReference type="PROSITE" id="PS00627">
    <property type="entry name" value="GHMP_KINASES_ATP"/>
    <property type="match status" value="1"/>
</dbReference>
<dbReference type="Pfam" id="PF08544">
    <property type="entry name" value="GHMP_kinases_C"/>
    <property type="match status" value="1"/>
</dbReference>
<dbReference type="Gene3D" id="3.30.70.890">
    <property type="entry name" value="GHMP kinase, C-terminal domain"/>
    <property type="match status" value="1"/>
</dbReference>
<dbReference type="InterPro" id="IPR020568">
    <property type="entry name" value="Ribosomal_Su5_D2-typ_SF"/>
</dbReference>
<feature type="domain" description="GHMP kinase C-terminal" evidence="15">
    <location>
        <begin position="211"/>
        <end position="275"/>
    </location>
</feature>
<evidence type="ECO:0000256" key="4">
    <source>
        <dbReference type="ARBA" id="ARBA00017858"/>
    </source>
</evidence>
<dbReference type="GO" id="GO:0005524">
    <property type="term" value="F:ATP binding"/>
    <property type="evidence" value="ECO:0007669"/>
    <property type="project" value="UniProtKB-UniRule"/>
</dbReference>
<dbReference type="PANTHER" id="PTHR20861:SF1">
    <property type="entry name" value="HOMOSERINE KINASE"/>
    <property type="match status" value="1"/>
</dbReference>
<dbReference type="GO" id="GO:0005737">
    <property type="term" value="C:cytoplasm"/>
    <property type="evidence" value="ECO:0007669"/>
    <property type="project" value="UniProtKB-SubCell"/>
</dbReference>
<comment type="subcellular location">
    <subcellularLocation>
        <location evidence="13">Cytoplasm</location>
    </subcellularLocation>
</comment>
<dbReference type="HAMAP" id="MF_00384">
    <property type="entry name" value="Homoser_kinase"/>
    <property type="match status" value="1"/>
</dbReference>
<comment type="similarity">
    <text evidence="2 13">Belongs to the GHMP kinase family. Homoserine kinase subfamily.</text>
</comment>
<dbReference type="SUPFAM" id="SSF54211">
    <property type="entry name" value="Ribosomal protein S5 domain 2-like"/>
    <property type="match status" value="1"/>
</dbReference>
<sequence length="301" mass="31968">MNNSVMIQIPGTTANCGPGFDAIGIACTVYNDFELTFHDSSRLVIEVDGEGKETIPTDEKNIAYQAVLDLLRKINHQIPGMTIKMFNRIPLSRGLGSSAAAIVAGLVAANELTGQSLSKQQLLDIATSIEGHPDNVAPAIYGGVTINVCRDGATECLRIIPPKPLLMVVAVPDFILSTKAARQVLPKQVPLQDAVFNVSRSALLTGAFCTGEYRHLSAAMDDRLHQPYRQQLVPGMPEVLRAAFDAGAFGSALSGAGPCLIAFCDQNADHIGQCMVDAFQANGITASCMVLSIDTDGAKRI</sequence>
<dbReference type="EMBL" id="AFGF01000041">
    <property type="protein sequence ID" value="EGO64905.1"/>
    <property type="molecule type" value="Genomic_DNA"/>
</dbReference>
<dbReference type="SUPFAM" id="SSF55060">
    <property type="entry name" value="GHMP Kinase, C-terminal domain"/>
    <property type="match status" value="1"/>
</dbReference>
<comment type="catalytic activity">
    <reaction evidence="11 13">
        <text>L-homoserine + ATP = O-phospho-L-homoserine + ADP + H(+)</text>
        <dbReference type="Rhea" id="RHEA:13985"/>
        <dbReference type="ChEBI" id="CHEBI:15378"/>
        <dbReference type="ChEBI" id="CHEBI:30616"/>
        <dbReference type="ChEBI" id="CHEBI:57476"/>
        <dbReference type="ChEBI" id="CHEBI:57590"/>
        <dbReference type="ChEBI" id="CHEBI:456216"/>
        <dbReference type="EC" id="2.7.1.39"/>
    </reaction>
</comment>
<dbReference type="EC" id="2.7.1.39" evidence="3 13"/>
<keyword evidence="9 13" id="KW-0418">Kinase</keyword>
<keyword evidence="10 13" id="KW-0067">ATP-binding</keyword>
<evidence type="ECO:0000256" key="3">
    <source>
        <dbReference type="ARBA" id="ARBA00012078"/>
    </source>
</evidence>
<dbReference type="NCBIfam" id="TIGR00191">
    <property type="entry name" value="thrB"/>
    <property type="match status" value="1"/>
</dbReference>
<dbReference type="PRINTS" id="PR00958">
    <property type="entry name" value="HOMSERKINASE"/>
</dbReference>
<evidence type="ECO:0000256" key="9">
    <source>
        <dbReference type="ARBA" id="ARBA00022777"/>
    </source>
</evidence>
<dbReference type="InterPro" id="IPR036554">
    <property type="entry name" value="GHMP_kinase_C_sf"/>
</dbReference>
<dbReference type="PIRSF" id="PIRSF000676">
    <property type="entry name" value="Homoser_kin"/>
    <property type="match status" value="1"/>
</dbReference>
<protein>
    <recommendedName>
        <fullName evidence="4 13">Homoserine kinase</fullName>
        <shortName evidence="13">HK</shortName>
        <shortName evidence="13">HSK</shortName>
        <ecNumber evidence="3 13">2.7.1.39</ecNumber>
    </recommendedName>
</protein>
<reference evidence="16 17" key="1">
    <citation type="journal article" date="2011" name="EMBO J.">
        <title>Structural diversity of bacterial flagellar motors.</title>
        <authorList>
            <person name="Chen S."/>
            <person name="Beeby M."/>
            <person name="Murphy G.E."/>
            <person name="Leadbetter J.R."/>
            <person name="Hendrixson D.R."/>
            <person name="Briegel A."/>
            <person name="Li Z."/>
            <person name="Shi J."/>
            <person name="Tocheva E.I."/>
            <person name="Muller A."/>
            <person name="Dobro M.J."/>
            <person name="Jensen G.J."/>
        </authorList>
    </citation>
    <scope>NUCLEOTIDE SEQUENCE [LARGE SCALE GENOMIC DNA]</scope>
    <source>
        <strain evidence="16 17">DSM 6540</strain>
    </source>
</reference>
<dbReference type="PANTHER" id="PTHR20861">
    <property type="entry name" value="HOMOSERINE/4-DIPHOSPHOCYTIDYL-2-C-METHYL-D-ERYTHRITOL KINASE"/>
    <property type="match status" value="1"/>
</dbReference>
<dbReference type="GO" id="GO:0004413">
    <property type="term" value="F:homoserine kinase activity"/>
    <property type="evidence" value="ECO:0007669"/>
    <property type="project" value="UniProtKB-UniRule"/>
</dbReference>
<evidence type="ECO:0000256" key="5">
    <source>
        <dbReference type="ARBA" id="ARBA00022605"/>
    </source>
</evidence>
<dbReference type="NCBIfam" id="NF002288">
    <property type="entry name" value="PRK01212.1-4"/>
    <property type="match status" value="1"/>
</dbReference>
<evidence type="ECO:0000313" key="16">
    <source>
        <dbReference type="EMBL" id="EGO64905.1"/>
    </source>
</evidence>
<accession>F7NGB2</accession>
<dbReference type="STRING" id="1009370.ALO_05478"/>
<evidence type="ECO:0000259" key="15">
    <source>
        <dbReference type="Pfam" id="PF08544"/>
    </source>
</evidence>
<dbReference type="RefSeq" id="WP_004093604.1">
    <property type="nucleotide sequence ID" value="NZ_AFGF01000041.1"/>
</dbReference>
<keyword evidence="5 13" id="KW-0028">Amino-acid biosynthesis</keyword>
<keyword evidence="8 13" id="KW-0547">Nucleotide-binding</keyword>
<dbReference type="InterPro" id="IPR006204">
    <property type="entry name" value="GHMP_kinase_N_dom"/>
</dbReference>
<keyword evidence="13" id="KW-0963">Cytoplasm</keyword>
<dbReference type="GO" id="GO:0009088">
    <property type="term" value="P:threonine biosynthetic process"/>
    <property type="evidence" value="ECO:0007669"/>
    <property type="project" value="UniProtKB-UniRule"/>
</dbReference>
<evidence type="ECO:0000256" key="10">
    <source>
        <dbReference type="ARBA" id="ARBA00022840"/>
    </source>
</evidence>